<name>A0ABS3VJY3_MICEH</name>
<feature type="domain" description="Glycosyltransferase 2-like" evidence="2">
    <location>
        <begin position="6"/>
        <end position="133"/>
    </location>
</feature>
<dbReference type="Pfam" id="PF00535">
    <property type="entry name" value="Glycos_transf_2"/>
    <property type="match status" value="1"/>
</dbReference>
<evidence type="ECO:0000313" key="3">
    <source>
        <dbReference type="EMBL" id="MBO4204841.1"/>
    </source>
</evidence>
<dbReference type="PANTHER" id="PTHR48090">
    <property type="entry name" value="UNDECAPRENYL-PHOSPHATE 4-DEOXY-4-FORMAMIDO-L-ARABINOSE TRANSFERASE-RELATED"/>
    <property type="match status" value="1"/>
</dbReference>
<evidence type="ECO:0000256" key="1">
    <source>
        <dbReference type="ARBA" id="ARBA00006739"/>
    </source>
</evidence>
<reference evidence="3 4" key="1">
    <citation type="submission" date="2019-12" db="EMBL/GenBank/DDBJ databases">
        <title>Whole genome sequencing of endophytic Actinobacterium Micromonospora sp. MPMI6T.</title>
        <authorList>
            <person name="Evv R."/>
            <person name="Podile A.R."/>
        </authorList>
    </citation>
    <scope>NUCLEOTIDE SEQUENCE [LARGE SCALE GENOMIC DNA]</scope>
    <source>
        <strain evidence="3 4">MPMI6</strain>
    </source>
</reference>
<dbReference type="CDD" id="cd04179">
    <property type="entry name" value="DPM_DPG-synthase_like"/>
    <property type="match status" value="1"/>
</dbReference>
<dbReference type="Proteomes" id="UP000823521">
    <property type="component" value="Unassembled WGS sequence"/>
</dbReference>
<sequence>MQPSVVVVPVHEPSRQLLGLLRELRQVAPGVEVVVVDDGSGPAAAPVLDEAVRLGAVVRRLGVNRGKGVALKEAFRYVRSTYPGRAVVCADADGQHRAPDVLRLAERVRPTRTVVLGVRRFEGDVPLRSRIGNRLTGLLFRAATGHRVQDTQTGLRAFAYPLLDWLTGVPGDRFDYEMNVLLQACRTGRPIDQVVVPTRYVRDNASSHFGVLADSARVWWPLLRATVGRWVGPRRPGT</sequence>
<keyword evidence="4" id="KW-1185">Reference proteome</keyword>
<proteinExistence type="inferred from homology"/>
<organism evidence="3 4">
    <name type="scientific">Micromonospora echinofusca</name>
    <dbReference type="NCBI Taxonomy" id="47858"/>
    <lineage>
        <taxon>Bacteria</taxon>
        <taxon>Bacillati</taxon>
        <taxon>Actinomycetota</taxon>
        <taxon>Actinomycetes</taxon>
        <taxon>Micromonosporales</taxon>
        <taxon>Micromonosporaceae</taxon>
        <taxon>Micromonospora</taxon>
    </lineage>
</organism>
<dbReference type="Gene3D" id="3.90.550.10">
    <property type="entry name" value="Spore Coat Polysaccharide Biosynthesis Protein SpsA, Chain A"/>
    <property type="match status" value="1"/>
</dbReference>
<dbReference type="EMBL" id="WVUH01000007">
    <property type="protein sequence ID" value="MBO4204841.1"/>
    <property type="molecule type" value="Genomic_DNA"/>
</dbReference>
<protein>
    <submittedName>
        <fullName evidence="3">Glycosyltransferase</fullName>
    </submittedName>
</protein>
<dbReference type="RefSeq" id="WP_208811027.1">
    <property type="nucleotide sequence ID" value="NZ_WVUH01000007.1"/>
</dbReference>
<dbReference type="SUPFAM" id="SSF53448">
    <property type="entry name" value="Nucleotide-diphospho-sugar transferases"/>
    <property type="match status" value="1"/>
</dbReference>
<evidence type="ECO:0000259" key="2">
    <source>
        <dbReference type="Pfam" id="PF00535"/>
    </source>
</evidence>
<comment type="caution">
    <text evidence="3">The sequence shown here is derived from an EMBL/GenBank/DDBJ whole genome shotgun (WGS) entry which is preliminary data.</text>
</comment>
<gene>
    <name evidence="3" type="ORF">GSF22_02295</name>
</gene>
<comment type="similarity">
    <text evidence="1">Belongs to the glycosyltransferase 2 family.</text>
</comment>
<dbReference type="InterPro" id="IPR029044">
    <property type="entry name" value="Nucleotide-diphossugar_trans"/>
</dbReference>
<evidence type="ECO:0000313" key="4">
    <source>
        <dbReference type="Proteomes" id="UP000823521"/>
    </source>
</evidence>
<accession>A0ABS3VJY3</accession>
<dbReference type="InterPro" id="IPR050256">
    <property type="entry name" value="Glycosyltransferase_2"/>
</dbReference>
<dbReference type="PANTHER" id="PTHR48090:SF7">
    <property type="entry name" value="RFBJ PROTEIN"/>
    <property type="match status" value="1"/>
</dbReference>
<dbReference type="InterPro" id="IPR001173">
    <property type="entry name" value="Glyco_trans_2-like"/>
</dbReference>